<sequence>MISRHRISATRWRTKDPKAWAKPPESGDLCPAIRVDEDRFLRYRLAVETILAVKVSFLYVGRHNQEKKGPIALPWSLCIFVRQLISRIRPPCLCRHACVLAGLCWELGDEVGFFFQGILHTLFVILCSRRGGYIADWPERISNTPTLCLQTCSIDLVLVYYATVLGKGSMAP</sequence>
<evidence type="ECO:0000313" key="2">
    <source>
        <dbReference type="Proteomes" id="UP000266841"/>
    </source>
</evidence>
<evidence type="ECO:0000313" key="1">
    <source>
        <dbReference type="EMBL" id="EJK62031.1"/>
    </source>
</evidence>
<keyword evidence="2" id="KW-1185">Reference proteome</keyword>
<dbReference type="AlphaFoldDB" id="K0SM74"/>
<gene>
    <name evidence="1" type="ORF">THAOC_17373</name>
</gene>
<name>K0SM74_THAOC</name>
<organism evidence="1 2">
    <name type="scientific">Thalassiosira oceanica</name>
    <name type="common">Marine diatom</name>
    <dbReference type="NCBI Taxonomy" id="159749"/>
    <lineage>
        <taxon>Eukaryota</taxon>
        <taxon>Sar</taxon>
        <taxon>Stramenopiles</taxon>
        <taxon>Ochrophyta</taxon>
        <taxon>Bacillariophyta</taxon>
        <taxon>Coscinodiscophyceae</taxon>
        <taxon>Thalassiosirophycidae</taxon>
        <taxon>Thalassiosirales</taxon>
        <taxon>Thalassiosiraceae</taxon>
        <taxon>Thalassiosira</taxon>
    </lineage>
</organism>
<reference evidence="1 2" key="1">
    <citation type="journal article" date="2012" name="Genome Biol.">
        <title>Genome and low-iron response of an oceanic diatom adapted to chronic iron limitation.</title>
        <authorList>
            <person name="Lommer M."/>
            <person name="Specht M."/>
            <person name="Roy A.S."/>
            <person name="Kraemer L."/>
            <person name="Andreson R."/>
            <person name="Gutowska M.A."/>
            <person name="Wolf J."/>
            <person name="Bergner S.V."/>
            <person name="Schilhabel M.B."/>
            <person name="Klostermeier U.C."/>
            <person name="Beiko R.G."/>
            <person name="Rosenstiel P."/>
            <person name="Hippler M."/>
            <person name="Laroche J."/>
        </authorList>
    </citation>
    <scope>NUCLEOTIDE SEQUENCE [LARGE SCALE GENOMIC DNA]</scope>
    <source>
        <strain evidence="1 2">CCMP1005</strain>
    </source>
</reference>
<protein>
    <submittedName>
        <fullName evidence="1">Uncharacterized protein</fullName>
    </submittedName>
</protein>
<dbReference type="EMBL" id="AGNL01019173">
    <property type="protein sequence ID" value="EJK62031.1"/>
    <property type="molecule type" value="Genomic_DNA"/>
</dbReference>
<comment type="caution">
    <text evidence="1">The sequence shown here is derived from an EMBL/GenBank/DDBJ whole genome shotgun (WGS) entry which is preliminary data.</text>
</comment>
<accession>K0SM74</accession>
<dbReference type="Proteomes" id="UP000266841">
    <property type="component" value="Unassembled WGS sequence"/>
</dbReference>
<proteinExistence type="predicted"/>